<dbReference type="RefSeq" id="WP_061166007.1">
    <property type="nucleotide sequence ID" value="NZ_FCOA02000002.1"/>
</dbReference>
<name>A0A157ZDY2_9BURK</name>
<dbReference type="STRING" id="1777140.AWB79_00702"/>
<dbReference type="Proteomes" id="UP000054851">
    <property type="component" value="Unassembled WGS sequence"/>
</dbReference>
<feature type="region of interest" description="Disordered" evidence="1">
    <location>
        <begin position="214"/>
        <end position="262"/>
    </location>
</feature>
<gene>
    <name evidence="2" type="ORF">AWB79_00702</name>
</gene>
<reference evidence="2" key="1">
    <citation type="submission" date="2016-01" db="EMBL/GenBank/DDBJ databases">
        <authorList>
            <person name="Peeters C."/>
        </authorList>
    </citation>
    <scope>NUCLEOTIDE SEQUENCE</scope>
    <source>
        <strain evidence="2">LMG 29322</strain>
    </source>
</reference>
<evidence type="ECO:0000313" key="3">
    <source>
        <dbReference type="Proteomes" id="UP000054851"/>
    </source>
</evidence>
<accession>A0A157ZDY2</accession>
<dbReference type="EMBL" id="FCOA02000002">
    <property type="protein sequence ID" value="SAK43639.1"/>
    <property type="molecule type" value="Genomic_DNA"/>
</dbReference>
<dbReference type="AlphaFoldDB" id="A0A157ZDY2"/>
<keyword evidence="3" id="KW-1185">Reference proteome</keyword>
<evidence type="ECO:0000256" key="1">
    <source>
        <dbReference type="SAM" id="MobiDB-lite"/>
    </source>
</evidence>
<proteinExistence type="predicted"/>
<feature type="compositionally biased region" description="Basic residues" evidence="1">
    <location>
        <begin position="251"/>
        <end position="262"/>
    </location>
</feature>
<feature type="compositionally biased region" description="Low complexity" evidence="1">
    <location>
        <begin position="241"/>
        <end position="250"/>
    </location>
</feature>
<evidence type="ECO:0000313" key="2">
    <source>
        <dbReference type="EMBL" id="SAK43639.1"/>
    </source>
</evidence>
<organism evidence="2 3">
    <name type="scientific">Caballeronia hypogeia</name>
    <dbReference type="NCBI Taxonomy" id="1777140"/>
    <lineage>
        <taxon>Bacteria</taxon>
        <taxon>Pseudomonadati</taxon>
        <taxon>Pseudomonadota</taxon>
        <taxon>Betaproteobacteria</taxon>
        <taxon>Burkholderiales</taxon>
        <taxon>Burkholderiaceae</taxon>
        <taxon>Caballeronia</taxon>
    </lineage>
</organism>
<protein>
    <submittedName>
        <fullName evidence="2">LuxR family transcriptional regulator</fullName>
    </submittedName>
</protein>
<comment type="caution">
    <text evidence="2">The sequence shown here is derived from an EMBL/GenBank/DDBJ whole genome shotgun (WGS) entry which is preliminary data.</text>
</comment>
<sequence>MQRVDAIHRAIQSIYEATLAPEHWPEAIASVALAGGAHKAILHAAASCGPTLAVTSGFSADDVPRLQREIENRLPAWIEAIPTGTPLRQTSVISDADFRMSDLYDAAVRPAGGFYGIVAPLVRGADRRILLTLARNAGAADFTEDDVRATSVIGSHVVTAFKVWRRIAGSEGRASATCEAIARLNVGVVFLDETMRPLLANPCAEALARRAMVSCSKPAGSRPRAPTTRAISPRRSPPPRTSVTPDAGTPIRRRGRRPRGTA</sequence>